<dbReference type="InterPro" id="IPR042122">
    <property type="entry name" value="Ser_AcTrfase_N_sf"/>
</dbReference>
<dbReference type="eggNOG" id="COG1045">
    <property type="taxonomic scope" value="Bacteria"/>
</dbReference>
<keyword evidence="7" id="KW-0198">Cysteine biosynthesis</keyword>
<evidence type="ECO:0000256" key="2">
    <source>
        <dbReference type="ARBA" id="ARBA00007274"/>
    </source>
</evidence>
<keyword evidence="8 10" id="KW-0012">Acyltransferase</keyword>
<evidence type="ECO:0000313" key="11">
    <source>
        <dbReference type="EMBL" id="EHR35495.1"/>
    </source>
</evidence>
<dbReference type="InterPro" id="IPR005881">
    <property type="entry name" value="Ser_O-AcTrfase"/>
</dbReference>
<accession>H3NM86</accession>
<evidence type="ECO:0000256" key="4">
    <source>
        <dbReference type="ARBA" id="ARBA00018522"/>
    </source>
</evidence>
<dbReference type="InterPro" id="IPR011004">
    <property type="entry name" value="Trimer_LpxA-like_sf"/>
</dbReference>
<comment type="caution">
    <text evidence="11">The sequence shown here is derived from an EMBL/GenBank/DDBJ whole genome shotgun (WGS) entry which is preliminary data.</text>
</comment>
<dbReference type="PANTHER" id="PTHR42811">
    <property type="entry name" value="SERINE ACETYLTRANSFERASE"/>
    <property type="match status" value="1"/>
</dbReference>
<dbReference type="STRING" id="883114.HMPREF9709_00447"/>
<dbReference type="OrthoDB" id="9801456at2"/>
<comment type="similarity">
    <text evidence="2 10">Belongs to the transferase hexapeptide repeat family.</text>
</comment>
<dbReference type="SUPFAM" id="SSF51161">
    <property type="entry name" value="Trimeric LpxA-like enzymes"/>
    <property type="match status" value="1"/>
</dbReference>
<dbReference type="Gene3D" id="1.10.3130.10">
    <property type="entry name" value="serine acetyltransferase, domain 1"/>
    <property type="match status" value="1"/>
</dbReference>
<keyword evidence="12" id="KW-1185">Reference proteome</keyword>
<dbReference type="RefSeq" id="WP_005397554.1">
    <property type="nucleotide sequence ID" value="NZ_JH601088.1"/>
</dbReference>
<dbReference type="GeneID" id="96998465"/>
<dbReference type="UniPathway" id="UPA00136">
    <property type="reaction ID" value="UER00199"/>
</dbReference>
<evidence type="ECO:0000256" key="8">
    <source>
        <dbReference type="ARBA" id="ARBA00023315"/>
    </source>
</evidence>
<dbReference type="PATRIC" id="fig|883114.3.peg.440"/>
<evidence type="ECO:0000256" key="3">
    <source>
        <dbReference type="ARBA" id="ARBA00013266"/>
    </source>
</evidence>
<protein>
    <recommendedName>
        <fullName evidence="4 10">Serine acetyltransferase</fullName>
        <ecNumber evidence="3 10">2.3.1.30</ecNumber>
    </recommendedName>
</protein>
<dbReference type="NCBIfam" id="NF041874">
    <property type="entry name" value="EPS_EpsC"/>
    <property type="match status" value="1"/>
</dbReference>
<dbReference type="InterPro" id="IPR053376">
    <property type="entry name" value="Serine_acetyltransferase"/>
</dbReference>
<evidence type="ECO:0000256" key="5">
    <source>
        <dbReference type="ARBA" id="ARBA00022605"/>
    </source>
</evidence>
<dbReference type="InterPro" id="IPR045304">
    <property type="entry name" value="LbH_SAT"/>
</dbReference>
<keyword evidence="5" id="KW-0028">Amino-acid biosynthesis</keyword>
<dbReference type="FunFam" id="2.160.10.10:FF:000007">
    <property type="entry name" value="Serine acetyltransferase"/>
    <property type="match status" value="1"/>
</dbReference>
<dbReference type="CDD" id="cd03354">
    <property type="entry name" value="LbH_SAT"/>
    <property type="match status" value="1"/>
</dbReference>
<dbReference type="HOGENOM" id="CLU_051638_10_1_9"/>
<evidence type="ECO:0000313" key="12">
    <source>
        <dbReference type="Proteomes" id="UP000004191"/>
    </source>
</evidence>
<dbReference type="EC" id="2.3.1.30" evidence="3 10"/>
<dbReference type="InterPro" id="IPR001451">
    <property type="entry name" value="Hexapep"/>
</dbReference>
<comment type="pathway">
    <text evidence="1">Amino-acid biosynthesis; L-cysteine biosynthesis; L-cysteine from L-serine: step 1/2.</text>
</comment>
<name>H3NM86_9FIRM</name>
<reference evidence="11 12" key="1">
    <citation type="submission" date="2012-01" db="EMBL/GenBank/DDBJ databases">
        <title>The Genome Sequence of Helcococcus kunzii ATCC 51366.</title>
        <authorList>
            <consortium name="The Broad Institute Genome Sequencing Platform"/>
            <person name="Earl A."/>
            <person name="Ward D."/>
            <person name="Feldgarden M."/>
            <person name="Gevers D."/>
            <person name="Huys G."/>
            <person name="Young S.K."/>
            <person name="Zeng Q."/>
            <person name="Gargeya S."/>
            <person name="Fitzgerald M."/>
            <person name="Haas B."/>
            <person name="Abouelleil A."/>
            <person name="Alvarado L."/>
            <person name="Arachchi H.M."/>
            <person name="Berlin A."/>
            <person name="Chapman S.B."/>
            <person name="Gearin G."/>
            <person name="Goldberg J."/>
            <person name="Griggs A."/>
            <person name="Gujja S."/>
            <person name="Hansen M."/>
            <person name="Heiman D."/>
            <person name="Howarth C."/>
            <person name="Larimer J."/>
            <person name="Lui A."/>
            <person name="MacDonald P.J.P."/>
            <person name="McCowen C."/>
            <person name="Montmayeur A."/>
            <person name="Murphy C."/>
            <person name="Neiman D."/>
            <person name="Pearson M."/>
            <person name="Priest M."/>
            <person name="Roberts A."/>
            <person name="Saif S."/>
            <person name="Shea T."/>
            <person name="Sisk P."/>
            <person name="Stolte C."/>
            <person name="Sykes S."/>
            <person name="Wortman J."/>
            <person name="Nusbaum C."/>
            <person name="Birren B."/>
        </authorList>
    </citation>
    <scope>NUCLEOTIDE SEQUENCE [LARGE SCALE GENOMIC DNA]</scope>
    <source>
        <strain evidence="11 12">ATCC 51366</strain>
    </source>
</reference>
<dbReference type="GO" id="GO:0006535">
    <property type="term" value="P:cysteine biosynthetic process from serine"/>
    <property type="evidence" value="ECO:0007669"/>
    <property type="project" value="InterPro"/>
</dbReference>
<organism evidence="11 12">
    <name type="scientific">Helcococcus kunzii ATCC 51366</name>
    <dbReference type="NCBI Taxonomy" id="883114"/>
    <lineage>
        <taxon>Bacteria</taxon>
        <taxon>Bacillati</taxon>
        <taxon>Bacillota</taxon>
        <taxon>Tissierellia</taxon>
        <taxon>Tissierellales</taxon>
        <taxon>Peptoniphilaceae</taxon>
        <taxon>Helcococcus</taxon>
    </lineage>
</organism>
<dbReference type="EMBL" id="AGEI01000012">
    <property type="protein sequence ID" value="EHR35495.1"/>
    <property type="molecule type" value="Genomic_DNA"/>
</dbReference>
<dbReference type="GO" id="GO:0005737">
    <property type="term" value="C:cytoplasm"/>
    <property type="evidence" value="ECO:0007669"/>
    <property type="project" value="InterPro"/>
</dbReference>
<evidence type="ECO:0000256" key="1">
    <source>
        <dbReference type="ARBA" id="ARBA00004876"/>
    </source>
</evidence>
<evidence type="ECO:0000256" key="10">
    <source>
        <dbReference type="PIRNR" id="PIRNR000441"/>
    </source>
</evidence>
<comment type="catalytic activity">
    <reaction evidence="9 10">
        <text>L-serine + acetyl-CoA = O-acetyl-L-serine + CoA</text>
        <dbReference type="Rhea" id="RHEA:24560"/>
        <dbReference type="ChEBI" id="CHEBI:33384"/>
        <dbReference type="ChEBI" id="CHEBI:57287"/>
        <dbReference type="ChEBI" id="CHEBI:57288"/>
        <dbReference type="ChEBI" id="CHEBI:58340"/>
        <dbReference type="EC" id="2.3.1.30"/>
    </reaction>
</comment>
<evidence type="ECO:0000256" key="6">
    <source>
        <dbReference type="ARBA" id="ARBA00022679"/>
    </source>
</evidence>
<dbReference type="Gene3D" id="2.160.10.10">
    <property type="entry name" value="Hexapeptide repeat proteins"/>
    <property type="match status" value="1"/>
</dbReference>
<proteinExistence type="inferred from homology"/>
<gene>
    <name evidence="11" type="ORF">HMPREF9709_00447</name>
</gene>
<dbReference type="Proteomes" id="UP000004191">
    <property type="component" value="Unassembled WGS sequence"/>
</dbReference>
<evidence type="ECO:0000256" key="7">
    <source>
        <dbReference type="ARBA" id="ARBA00023192"/>
    </source>
</evidence>
<dbReference type="GO" id="GO:0009001">
    <property type="term" value="F:serine O-acetyltransferase activity"/>
    <property type="evidence" value="ECO:0007669"/>
    <property type="project" value="UniProtKB-EC"/>
</dbReference>
<dbReference type="Pfam" id="PF00132">
    <property type="entry name" value="Hexapep"/>
    <property type="match status" value="1"/>
</dbReference>
<keyword evidence="6 10" id="KW-0808">Transferase</keyword>
<evidence type="ECO:0000256" key="9">
    <source>
        <dbReference type="ARBA" id="ARBA00049486"/>
    </source>
</evidence>
<dbReference type="PIRSF" id="PIRSF000441">
    <property type="entry name" value="CysE"/>
    <property type="match status" value="1"/>
</dbReference>
<sequence length="174" mass="19178">MFNFRKWWEESKYVYENDNAAKSVLEVFLLYPGIRALRRHERAHRLYKKGKFFKARLISERTKKLTGIEIHPGAVIGKNVMIDHGSGIVIGETPIVGNRVKMFQGVSLAADDYEVDGRRHPIIGDDVLLGAGALILGPHTIGKNAKIGAGAVVLRDVPANATAVGIPARIIENK</sequence>
<dbReference type="AlphaFoldDB" id="H3NM86"/>